<protein>
    <submittedName>
        <fullName evidence="1">Uncharacterized protein</fullName>
    </submittedName>
</protein>
<dbReference type="Proteomes" id="UP000000707">
    <property type="component" value="Unassembled WGS sequence"/>
</dbReference>
<sequence>MSVSTTGKVIFTTNKGPIEIEVFAKEIALVRNFLKHCLHGQLLGGQLVYSDNEMVSCSCEVPEFKVIKHNRIRLGKGTVGITATQLIINLNEDILDIPEFTIVGKISGPSIYTLEKVKNREF</sequence>
<evidence type="ECO:0000313" key="2">
    <source>
        <dbReference type="Proteomes" id="UP000000707"/>
    </source>
</evidence>
<dbReference type="HOGENOM" id="CLU_2032053_0_0_1"/>
<evidence type="ECO:0000313" key="1">
    <source>
        <dbReference type="EMBL" id="EGV66542.1"/>
    </source>
</evidence>
<keyword evidence="2" id="KW-1185">Reference proteome</keyword>
<name>G3AWH6_CANTC</name>
<feature type="non-terminal residue" evidence="1">
    <location>
        <position position="122"/>
    </location>
</feature>
<accession>G3AWH6</accession>
<organism evidence="2">
    <name type="scientific">Candida tenuis (strain ATCC 10573 / BCRC 21748 / CBS 615 / JCM 9827 / NBRC 10315 / NRRL Y-1498 / VKM Y-70)</name>
    <name type="common">Yeast</name>
    <name type="synonym">Yamadazyma tenuis</name>
    <dbReference type="NCBI Taxonomy" id="590646"/>
    <lineage>
        <taxon>Eukaryota</taxon>
        <taxon>Fungi</taxon>
        <taxon>Dikarya</taxon>
        <taxon>Ascomycota</taxon>
        <taxon>Saccharomycotina</taxon>
        <taxon>Pichiomycetes</taxon>
        <taxon>Debaryomycetaceae</taxon>
        <taxon>Yamadazyma</taxon>
    </lineage>
</organism>
<dbReference type="EMBL" id="GL996510">
    <property type="protein sequence ID" value="EGV66542.1"/>
    <property type="molecule type" value="Genomic_DNA"/>
</dbReference>
<reference evidence="1 2" key="1">
    <citation type="journal article" date="2011" name="Proc. Natl. Acad. Sci. U.S.A.">
        <title>Comparative genomics of xylose-fermenting fungi for enhanced biofuel production.</title>
        <authorList>
            <person name="Wohlbach D.J."/>
            <person name="Kuo A."/>
            <person name="Sato T.K."/>
            <person name="Potts K.M."/>
            <person name="Salamov A.A."/>
            <person name="LaButti K.M."/>
            <person name="Sun H."/>
            <person name="Clum A."/>
            <person name="Pangilinan J.L."/>
            <person name="Lindquist E.A."/>
            <person name="Lucas S."/>
            <person name="Lapidus A."/>
            <person name="Jin M."/>
            <person name="Gunawan C."/>
            <person name="Balan V."/>
            <person name="Dale B.E."/>
            <person name="Jeffries T.W."/>
            <person name="Zinkel R."/>
            <person name="Barry K.W."/>
            <person name="Grigoriev I.V."/>
            <person name="Gasch A.P."/>
        </authorList>
    </citation>
    <scope>NUCLEOTIDE SEQUENCE [LARGE SCALE GENOMIC DNA]</scope>
    <source>
        <strain evidence="2">ATCC 10573 / BCRC 21748 / CBS 615 / JCM 9827 / NBRC 10315 / NRRL Y-1498 / VKM Y-70</strain>
    </source>
</reference>
<proteinExistence type="predicted"/>
<dbReference type="OrthoDB" id="442970at2759"/>
<gene>
    <name evidence="1" type="ORF">CANTEDRAFT_112262</name>
</gene>
<dbReference type="AlphaFoldDB" id="G3AWH6"/>